<proteinExistence type="predicted"/>
<evidence type="ECO:0000313" key="2">
    <source>
        <dbReference type="Proteomes" id="UP000825890"/>
    </source>
</evidence>
<keyword evidence="2" id="KW-1185">Reference proteome</keyword>
<dbReference type="EMBL" id="BOLY01000007">
    <property type="protein sequence ID" value="GIZ48163.1"/>
    <property type="molecule type" value="Genomic_DNA"/>
</dbReference>
<comment type="caution">
    <text evidence="1">The sequence shown here is derived from an EMBL/GenBank/DDBJ whole genome shotgun (WGS) entry which is preliminary data.</text>
</comment>
<dbReference type="GeneID" id="68296811"/>
<dbReference type="Proteomes" id="UP000825890">
    <property type="component" value="Unassembled WGS sequence"/>
</dbReference>
<dbReference type="AlphaFoldDB" id="A0A9P3D043"/>
<name>A0A9P3D043_9PEZI</name>
<sequence length="243" mass="27747">MSLSNETKTMVAVDYTIDCAQVYHNLAKIIYTDDMLLVAASQHVMGVPRDPDLPSWILDWRKESHKPQSEADEMLCKPPPLFCSRLFSVMPRQQEKEANDRDFVSFNDSAKRLSIRLLCFGRVLTSDTTHNDGYSYSLHVRNFKPYRSAKGTSRAAETLLKQGDHICQHTYKKHRYPQRVFFIVLRAVDDPGHDVFLLDGPLDTDTARAVRLVGLVSCVSREASDALNELNDSDAKHEKFWIV</sequence>
<organism evidence="1 2">
    <name type="scientific">Cercospora kikuchii</name>
    <dbReference type="NCBI Taxonomy" id="84275"/>
    <lineage>
        <taxon>Eukaryota</taxon>
        <taxon>Fungi</taxon>
        <taxon>Dikarya</taxon>
        <taxon>Ascomycota</taxon>
        <taxon>Pezizomycotina</taxon>
        <taxon>Dothideomycetes</taxon>
        <taxon>Dothideomycetidae</taxon>
        <taxon>Mycosphaerellales</taxon>
        <taxon>Mycosphaerellaceae</taxon>
        <taxon>Cercospora</taxon>
    </lineage>
</organism>
<gene>
    <name evidence="1" type="ORF">CKM354_001123600</name>
</gene>
<dbReference type="OrthoDB" id="2157530at2759"/>
<protein>
    <submittedName>
        <fullName evidence="1">Uncharacterized protein</fullName>
    </submittedName>
</protein>
<dbReference type="RefSeq" id="XP_044662650.1">
    <property type="nucleotide sequence ID" value="XM_044806715.1"/>
</dbReference>
<evidence type="ECO:0000313" key="1">
    <source>
        <dbReference type="EMBL" id="GIZ48163.1"/>
    </source>
</evidence>
<reference evidence="1 2" key="1">
    <citation type="submission" date="2021-01" db="EMBL/GenBank/DDBJ databases">
        <title>Cercospora kikuchii MAFF 305040 whole genome shotgun sequence.</title>
        <authorList>
            <person name="Kashiwa T."/>
            <person name="Suzuki T."/>
        </authorList>
    </citation>
    <scope>NUCLEOTIDE SEQUENCE [LARGE SCALE GENOMIC DNA]</scope>
    <source>
        <strain evidence="1 2">MAFF 305040</strain>
    </source>
</reference>
<accession>A0A9P3D043</accession>